<dbReference type="PANTHER" id="PTHR34387">
    <property type="entry name" value="SLR1258 PROTEIN"/>
    <property type="match status" value="1"/>
</dbReference>
<evidence type="ECO:0000313" key="2">
    <source>
        <dbReference type="EMBL" id="KKQ90283.1"/>
    </source>
</evidence>
<dbReference type="Gene3D" id="3.30.70.2970">
    <property type="entry name" value="Protein of unknown function (DUF541), domain 2"/>
    <property type="match status" value="1"/>
</dbReference>
<evidence type="ECO:0000313" key="3">
    <source>
        <dbReference type="Proteomes" id="UP000033841"/>
    </source>
</evidence>
<evidence type="ECO:0000256" key="1">
    <source>
        <dbReference type="SAM" id="Phobius"/>
    </source>
</evidence>
<comment type="caution">
    <text evidence="2">The sequence shown here is derived from an EMBL/GenBank/DDBJ whole genome shotgun (WGS) entry which is preliminary data.</text>
</comment>
<protein>
    <recommendedName>
        <fullName evidence="4">Outer membrane protein</fullName>
    </recommendedName>
</protein>
<dbReference type="GO" id="GO:0006974">
    <property type="term" value="P:DNA damage response"/>
    <property type="evidence" value="ECO:0007669"/>
    <property type="project" value="TreeGrafter"/>
</dbReference>
<sequence length="249" mass="26635">MKQQKGQANLSGALSGFLVLAILAAFLLPWRNVNWGKMQYTPAEVVTVAGEAKSQEANSTAVFSAGVDAVNNDKDAAVKEVNDTIKTVIESMKKFGIAAEDIKTQNMSIYQNEESFWEDGVQRTRKGQWRVNNSIEIKLRDMSKASELTDLLTSSGANNVWGPNFQLEDTSEEETALFEAAMENAKVKAEAAASAAGRKLGKVLSVTEGISGSIIGPMYRATDGMGGGAALEPGTSTVSKSLTVTFELN</sequence>
<keyword evidence="1" id="KW-0472">Membrane</keyword>
<evidence type="ECO:0008006" key="4">
    <source>
        <dbReference type="Google" id="ProtNLM"/>
    </source>
</evidence>
<dbReference type="EMBL" id="LBVR01000041">
    <property type="protein sequence ID" value="KKQ90283.1"/>
    <property type="molecule type" value="Genomic_DNA"/>
</dbReference>
<feature type="transmembrane region" description="Helical" evidence="1">
    <location>
        <begin position="12"/>
        <end position="30"/>
    </location>
</feature>
<proteinExistence type="predicted"/>
<accession>A0A0G0LEI3</accession>
<reference evidence="2 3" key="1">
    <citation type="journal article" date="2015" name="Nature">
        <title>rRNA introns, odd ribosomes, and small enigmatic genomes across a large radiation of phyla.</title>
        <authorList>
            <person name="Brown C.T."/>
            <person name="Hug L.A."/>
            <person name="Thomas B.C."/>
            <person name="Sharon I."/>
            <person name="Castelle C.J."/>
            <person name="Singh A."/>
            <person name="Wilkins M.J."/>
            <person name="Williams K.H."/>
            <person name="Banfield J.F."/>
        </authorList>
    </citation>
    <scope>NUCLEOTIDE SEQUENCE [LARGE SCALE GENOMIC DNA]</scope>
</reference>
<dbReference type="InterPro" id="IPR052022">
    <property type="entry name" value="26kDa_periplasmic_antigen"/>
</dbReference>
<organism evidence="2 3">
    <name type="scientific">Candidatus Shapirobacteria bacterium GW2011_GWE1_38_92</name>
    <dbReference type="NCBI Taxonomy" id="1618489"/>
    <lineage>
        <taxon>Bacteria</taxon>
        <taxon>Candidatus Shapironibacteriota</taxon>
    </lineage>
</organism>
<gene>
    <name evidence="2" type="ORF">UT14_C0041G0016</name>
</gene>
<dbReference type="InterPro" id="IPR007497">
    <property type="entry name" value="SIMPL/DUF541"/>
</dbReference>
<dbReference type="Pfam" id="PF04402">
    <property type="entry name" value="SIMPL"/>
    <property type="match status" value="1"/>
</dbReference>
<name>A0A0G0LEI3_9BACT</name>
<keyword evidence="1" id="KW-0812">Transmembrane</keyword>
<dbReference type="PANTHER" id="PTHR34387:SF1">
    <property type="entry name" value="PERIPLASMIC IMMUNOGENIC PROTEIN"/>
    <property type="match status" value="1"/>
</dbReference>
<dbReference type="Gene3D" id="3.30.110.170">
    <property type="entry name" value="Protein of unknown function (DUF541), domain 1"/>
    <property type="match status" value="1"/>
</dbReference>
<keyword evidence="1" id="KW-1133">Transmembrane helix</keyword>
<dbReference type="Proteomes" id="UP000033841">
    <property type="component" value="Unassembled WGS sequence"/>
</dbReference>
<dbReference type="AlphaFoldDB" id="A0A0G0LEI3"/>